<evidence type="ECO:0000259" key="1">
    <source>
        <dbReference type="Pfam" id="PF24626"/>
    </source>
</evidence>
<dbReference type="SUPFAM" id="SSF54160">
    <property type="entry name" value="Chromo domain-like"/>
    <property type="match status" value="1"/>
</dbReference>
<dbReference type="AlphaFoldDB" id="A0AAD9XM01"/>
<comment type="caution">
    <text evidence="2">The sequence shown here is derived from an EMBL/GenBank/DDBJ whole genome shotgun (WGS) entry which is preliminary data.</text>
</comment>
<gene>
    <name evidence="2" type="ORF">Ddye_000381</name>
</gene>
<sequence>MSTFEAIYGVHQPSVLSYVPGITKIQAVDDLLRSRDDILRDLRHNLQPYRQKSVSFHSSLKLAPRYYGPYKVLARIGKVVYRLDLPAGSKIHNVFHVSQLKKKWGPIDSVEEILPTITNEDILLPRHMNILDRGVVQKGKYRPKTEVLIHWSGAPAEDASWENLWRLSKTYPEFSLGDKEPLRVEE</sequence>
<evidence type="ECO:0000313" key="2">
    <source>
        <dbReference type="EMBL" id="KAK2661807.1"/>
    </source>
</evidence>
<feature type="domain" description="Tf2-1-like SH3-like" evidence="1">
    <location>
        <begin position="50"/>
        <end position="102"/>
    </location>
</feature>
<name>A0AAD9XM01_9ROSI</name>
<dbReference type="Proteomes" id="UP001280121">
    <property type="component" value="Unassembled WGS sequence"/>
</dbReference>
<evidence type="ECO:0000313" key="3">
    <source>
        <dbReference type="Proteomes" id="UP001280121"/>
    </source>
</evidence>
<dbReference type="InterPro" id="IPR056924">
    <property type="entry name" value="SH3_Tf2-1"/>
</dbReference>
<accession>A0AAD9XM01</accession>
<dbReference type="EMBL" id="JANJYI010000001">
    <property type="protein sequence ID" value="KAK2661807.1"/>
    <property type="molecule type" value="Genomic_DNA"/>
</dbReference>
<dbReference type="InterPro" id="IPR016197">
    <property type="entry name" value="Chromo-like_dom_sf"/>
</dbReference>
<dbReference type="Pfam" id="PF24626">
    <property type="entry name" value="SH3_Tf2-1"/>
    <property type="match status" value="1"/>
</dbReference>
<proteinExistence type="predicted"/>
<keyword evidence="3" id="KW-1185">Reference proteome</keyword>
<organism evidence="2 3">
    <name type="scientific">Dipteronia dyeriana</name>
    <dbReference type="NCBI Taxonomy" id="168575"/>
    <lineage>
        <taxon>Eukaryota</taxon>
        <taxon>Viridiplantae</taxon>
        <taxon>Streptophyta</taxon>
        <taxon>Embryophyta</taxon>
        <taxon>Tracheophyta</taxon>
        <taxon>Spermatophyta</taxon>
        <taxon>Magnoliopsida</taxon>
        <taxon>eudicotyledons</taxon>
        <taxon>Gunneridae</taxon>
        <taxon>Pentapetalae</taxon>
        <taxon>rosids</taxon>
        <taxon>malvids</taxon>
        <taxon>Sapindales</taxon>
        <taxon>Sapindaceae</taxon>
        <taxon>Hippocastanoideae</taxon>
        <taxon>Acereae</taxon>
        <taxon>Dipteronia</taxon>
    </lineage>
</organism>
<reference evidence="2" key="1">
    <citation type="journal article" date="2023" name="Plant J.">
        <title>Genome sequences and population genomics provide insights into the demographic history, inbreeding, and mutation load of two 'living fossil' tree species of Dipteronia.</title>
        <authorList>
            <person name="Feng Y."/>
            <person name="Comes H.P."/>
            <person name="Chen J."/>
            <person name="Zhu S."/>
            <person name="Lu R."/>
            <person name="Zhang X."/>
            <person name="Li P."/>
            <person name="Qiu J."/>
            <person name="Olsen K.M."/>
            <person name="Qiu Y."/>
        </authorList>
    </citation>
    <scope>NUCLEOTIDE SEQUENCE</scope>
    <source>
        <strain evidence="2">KIB01</strain>
    </source>
</reference>
<dbReference type="PANTHER" id="PTHR46148">
    <property type="entry name" value="CHROMO DOMAIN-CONTAINING PROTEIN"/>
    <property type="match status" value="1"/>
</dbReference>
<protein>
    <recommendedName>
        <fullName evidence="1">Tf2-1-like SH3-like domain-containing protein</fullName>
    </recommendedName>
</protein>
<dbReference type="PANTHER" id="PTHR46148:SF54">
    <property type="entry name" value="RETROTRANSPOSON-LIKE PROTEIN"/>
    <property type="match status" value="1"/>
</dbReference>